<dbReference type="InterPro" id="IPR001041">
    <property type="entry name" value="2Fe-2S_ferredoxin-type"/>
</dbReference>
<dbReference type="PANTHER" id="PTHR43112:SF3">
    <property type="entry name" value="FERREDOXIN-2, CHLOROPLASTIC"/>
    <property type="match status" value="1"/>
</dbReference>
<gene>
    <name evidence="10" type="ORF">BKK80_32705</name>
</gene>
<accession>A0ABM7D843</accession>
<proteinExistence type="inferred from homology"/>
<dbReference type="PANTHER" id="PTHR43112">
    <property type="entry name" value="FERREDOXIN"/>
    <property type="match status" value="1"/>
</dbReference>
<keyword evidence="7" id="KW-0411">Iron-sulfur</keyword>
<keyword evidence="11" id="KW-1185">Reference proteome</keyword>
<dbReference type="InterPro" id="IPR012675">
    <property type="entry name" value="Beta-grasp_dom_sf"/>
</dbReference>
<name>A0ABM7D843_9BURK</name>
<dbReference type="Pfam" id="PF00111">
    <property type="entry name" value="Fer2"/>
    <property type="match status" value="1"/>
</dbReference>
<evidence type="ECO:0000256" key="4">
    <source>
        <dbReference type="ARBA" id="ARBA00022723"/>
    </source>
</evidence>
<evidence type="ECO:0000259" key="9">
    <source>
        <dbReference type="PROSITE" id="PS51085"/>
    </source>
</evidence>
<keyword evidence="5" id="KW-0249">Electron transport</keyword>
<dbReference type="PROSITE" id="PS51085">
    <property type="entry name" value="2FE2S_FER_2"/>
    <property type="match status" value="1"/>
</dbReference>
<evidence type="ECO:0000313" key="10">
    <source>
        <dbReference type="EMBL" id="AOZ10350.1"/>
    </source>
</evidence>
<dbReference type="EMBL" id="CP017755">
    <property type="protein sequence ID" value="AOZ10350.1"/>
    <property type="molecule type" value="Genomic_DNA"/>
</dbReference>
<evidence type="ECO:0000256" key="2">
    <source>
        <dbReference type="ARBA" id="ARBA00022448"/>
    </source>
</evidence>
<evidence type="ECO:0000256" key="8">
    <source>
        <dbReference type="ARBA" id="ARBA00034078"/>
    </source>
</evidence>
<dbReference type="Proteomes" id="UP000177515">
    <property type="component" value="Chromosome 2"/>
</dbReference>
<comment type="cofactor">
    <cofactor evidence="8">
        <name>[2Fe-2S] cluster</name>
        <dbReference type="ChEBI" id="CHEBI:190135"/>
    </cofactor>
</comment>
<keyword evidence="2" id="KW-0813">Transport</keyword>
<evidence type="ECO:0000256" key="5">
    <source>
        <dbReference type="ARBA" id="ARBA00022982"/>
    </source>
</evidence>
<dbReference type="Gene3D" id="3.10.20.30">
    <property type="match status" value="1"/>
</dbReference>
<keyword evidence="3" id="KW-0001">2Fe-2S</keyword>
<evidence type="ECO:0000256" key="3">
    <source>
        <dbReference type="ARBA" id="ARBA00022714"/>
    </source>
</evidence>
<dbReference type="CDD" id="cd00207">
    <property type="entry name" value="fer2"/>
    <property type="match status" value="1"/>
</dbReference>
<dbReference type="InterPro" id="IPR036010">
    <property type="entry name" value="2Fe-2S_ferredoxin-like_sf"/>
</dbReference>
<dbReference type="SUPFAM" id="SSF54292">
    <property type="entry name" value="2Fe-2S ferredoxin-like"/>
    <property type="match status" value="1"/>
</dbReference>
<evidence type="ECO:0000256" key="1">
    <source>
        <dbReference type="ARBA" id="ARBA00007874"/>
    </source>
</evidence>
<dbReference type="RefSeq" id="WP_071072826.1">
    <property type="nucleotide sequence ID" value="NZ_CP017755.1"/>
</dbReference>
<organism evidence="10 11">
    <name type="scientific">Cupriavidus malaysiensis</name>
    <dbReference type="NCBI Taxonomy" id="367825"/>
    <lineage>
        <taxon>Bacteria</taxon>
        <taxon>Pseudomonadati</taxon>
        <taxon>Pseudomonadota</taxon>
        <taxon>Betaproteobacteria</taxon>
        <taxon>Burkholderiales</taxon>
        <taxon>Burkholderiaceae</taxon>
        <taxon>Cupriavidus</taxon>
    </lineage>
</organism>
<keyword evidence="4" id="KW-0479">Metal-binding</keyword>
<sequence length="98" mass="10273">MSAPSPHPATATLEPAGTRFPVATGQTLLEAALRAGVTLPHSCRNGTCRTCMCKLHAGAVDYRIAWPGLSLDEKEDGMILACVALPRGDVVIEVATPF</sequence>
<evidence type="ECO:0000256" key="6">
    <source>
        <dbReference type="ARBA" id="ARBA00023004"/>
    </source>
</evidence>
<evidence type="ECO:0000256" key="7">
    <source>
        <dbReference type="ARBA" id="ARBA00023014"/>
    </source>
</evidence>
<feature type="domain" description="2Fe-2S ferredoxin-type" evidence="9">
    <location>
        <begin position="9"/>
        <end position="98"/>
    </location>
</feature>
<reference evidence="10 11" key="1">
    <citation type="submission" date="2016-10" db="EMBL/GenBank/DDBJ databases">
        <title>Complete genome sequences of three Cupriavidus strains isolated from various Malaysian environments.</title>
        <authorList>
            <person name="Abdullah A.A.-A."/>
            <person name="Shafie N.A.H."/>
            <person name="Lau N.S."/>
        </authorList>
    </citation>
    <scope>NUCLEOTIDE SEQUENCE [LARGE SCALE GENOMIC DNA]</scope>
    <source>
        <strain evidence="10 11">USMAA1020</strain>
    </source>
</reference>
<keyword evidence="6" id="KW-0408">Iron</keyword>
<comment type="similarity">
    <text evidence="1">Belongs to the 2Fe2S plant-type ferredoxin family.</text>
</comment>
<protein>
    <submittedName>
        <fullName evidence="10">Ferredoxin</fullName>
    </submittedName>
</protein>
<evidence type="ECO:0000313" key="11">
    <source>
        <dbReference type="Proteomes" id="UP000177515"/>
    </source>
</evidence>